<reference evidence="1 2" key="1">
    <citation type="journal article" date="2021" name="Hortic Res">
        <title>High-quality reference genome and annotation aids understanding of berry development for evergreen blueberry (Vaccinium darrowii).</title>
        <authorList>
            <person name="Yu J."/>
            <person name="Hulse-Kemp A.M."/>
            <person name="Babiker E."/>
            <person name="Staton M."/>
        </authorList>
    </citation>
    <scope>NUCLEOTIDE SEQUENCE [LARGE SCALE GENOMIC DNA]</scope>
    <source>
        <strain evidence="2">cv. NJ 8807/NJ 8810</strain>
        <tissue evidence="1">Young leaf</tissue>
    </source>
</reference>
<proteinExistence type="predicted"/>
<protein>
    <submittedName>
        <fullName evidence="1">Uncharacterized protein</fullName>
    </submittedName>
</protein>
<organism evidence="1 2">
    <name type="scientific">Vaccinium darrowii</name>
    <dbReference type="NCBI Taxonomy" id="229202"/>
    <lineage>
        <taxon>Eukaryota</taxon>
        <taxon>Viridiplantae</taxon>
        <taxon>Streptophyta</taxon>
        <taxon>Embryophyta</taxon>
        <taxon>Tracheophyta</taxon>
        <taxon>Spermatophyta</taxon>
        <taxon>Magnoliopsida</taxon>
        <taxon>eudicotyledons</taxon>
        <taxon>Gunneridae</taxon>
        <taxon>Pentapetalae</taxon>
        <taxon>asterids</taxon>
        <taxon>Ericales</taxon>
        <taxon>Ericaceae</taxon>
        <taxon>Vaccinioideae</taxon>
        <taxon>Vaccinieae</taxon>
        <taxon>Vaccinium</taxon>
    </lineage>
</organism>
<evidence type="ECO:0000313" key="1">
    <source>
        <dbReference type="EMBL" id="KAH7844820.1"/>
    </source>
</evidence>
<dbReference type="Proteomes" id="UP000828048">
    <property type="component" value="Chromosome 1"/>
</dbReference>
<sequence>MVVTSNAQFNPKYDRKSELKDFDDSKTGVKGLVDAGVSKIPRIFIHEKNQLDDISTASSVASQFSVPIIDFEGVDGDTAQRGKIIEKVRDACERWGFFQVVNHGIPGNVMDDMIDGVRRFYEQDTKVKKGFYSRDATRKFKYNSNFDLYEAPAANWRDSFACVMAPQSPDPQELPAVCRDILIEYSKHVMRLGLKLFKLLSEALGLNPNHLEDMGCREGLLLFGNYYPACPEPDLTLGTSNHADSGFFTILLQDQMGGLQILHENQWVDVPPFSGALIVNIADLLQLITNDKFKSVNHRVLAKNVGPRISVASFFRTHIHEGVTARMYGPIKELLSEENPLVYREMTVKEYLTQLYKQGLDGTSVLYHFRLCK</sequence>
<dbReference type="EMBL" id="CM037151">
    <property type="protein sequence ID" value="KAH7844820.1"/>
    <property type="molecule type" value="Genomic_DNA"/>
</dbReference>
<accession>A0ACB7XWG9</accession>
<keyword evidence="2" id="KW-1185">Reference proteome</keyword>
<gene>
    <name evidence="1" type="ORF">Vadar_032003</name>
</gene>
<name>A0ACB7XWG9_9ERIC</name>
<evidence type="ECO:0000313" key="2">
    <source>
        <dbReference type="Proteomes" id="UP000828048"/>
    </source>
</evidence>
<comment type="caution">
    <text evidence="1">The sequence shown here is derived from an EMBL/GenBank/DDBJ whole genome shotgun (WGS) entry which is preliminary data.</text>
</comment>